<dbReference type="Proteomes" id="UP000183994">
    <property type="component" value="Unassembled WGS sequence"/>
</dbReference>
<keyword evidence="4" id="KW-1185">Reference proteome</keyword>
<evidence type="ECO:0000259" key="2">
    <source>
        <dbReference type="Pfam" id="PF13406"/>
    </source>
</evidence>
<dbReference type="Gene3D" id="1.10.8.350">
    <property type="entry name" value="Bacterial muramidase"/>
    <property type="match status" value="1"/>
</dbReference>
<dbReference type="EMBL" id="FQZU01000004">
    <property type="protein sequence ID" value="SHJ07335.1"/>
    <property type="molecule type" value="Genomic_DNA"/>
</dbReference>
<dbReference type="InterPro" id="IPR043426">
    <property type="entry name" value="MltB-like"/>
</dbReference>
<name>A0A1M6GBN1_9BACT</name>
<dbReference type="RefSeq" id="WP_083610779.1">
    <property type="nucleotide sequence ID" value="NZ_FQZU01000004.1"/>
</dbReference>
<dbReference type="OrthoDB" id="9772911at2"/>
<keyword evidence="1" id="KW-0732">Signal</keyword>
<evidence type="ECO:0000313" key="3">
    <source>
        <dbReference type="EMBL" id="SHJ07335.1"/>
    </source>
</evidence>
<dbReference type="InterPro" id="IPR031304">
    <property type="entry name" value="SLT_2"/>
</dbReference>
<dbReference type="PROSITE" id="PS51257">
    <property type="entry name" value="PROKAR_LIPOPROTEIN"/>
    <property type="match status" value="1"/>
</dbReference>
<dbReference type="PANTHER" id="PTHR30163:SF9">
    <property type="entry name" value="MEMBRANE-BOUND LYTIC MUREIN TRANSGLYCOSYLASE B"/>
    <property type="match status" value="1"/>
</dbReference>
<dbReference type="GO" id="GO:0008933">
    <property type="term" value="F:peptidoglycan lytic transglycosylase activity"/>
    <property type="evidence" value="ECO:0007669"/>
    <property type="project" value="TreeGrafter"/>
</dbReference>
<dbReference type="PANTHER" id="PTHR30163">
    <property type="entry name" value="MEMBRANE-BOUND LYTIC MUREIN TRANSGLYCOSYLASE B"/>
    <property type="match status" value="1"/>
</dbReference>
<dbReference type="InterPro" id="IPR023346">
    <property type="entry name" value="Lysozyme-like_dom_sf"/>
</dbReference>
<gene>
    <name evidence="3" type="ORF">SAMN02745216_00961</name>
</gene>
<feature type="chain" id="PRO_5013268780" evidence="1">
    <location>
        <begin position="25"/>
        <end position="289"/>
    </location>
</feature>
<evidence type="ECO:0000256" key="1">
    <source>
        <dbReference type="SAM" id="SignalP"/>
    </source>
</evidence>
<feature type="domain" description="Transglycosylase SLT" evidence="2">
    <location>
        <begin position="33"/>
        <end position="257"/>
    </location>
</feature>
<dbReference type="Pfam" id="PF13406">
    <property type="entry name" value="SLT_2"/>
    <property type="match status" value="1"/>
</dbReference>
<dbReference type="STRING" id="1121393.SAMN02745216_00961"/>
<accession>A0A1M6GBN1</accession>
<dbReference type="GO" id="GO:0009253">
    <property type="term" value="P:peptidoglycan catabolic process"/>
    <property type="evidence" value="ECO:0007669"/>
    <property type="project" value="TreeGrafter"/>
</dbReference>
<organism evidence="3 4">
    <name type="scientific">Desulfatibacillum alkenivorans DSM 16219</name>
    <dbReference type="NCBI Taxonomy" id="1121393"/>
    <lineage>
        <taxon>Bacteria</taxon>
        <taxon>Pseudomonadati</taxon>
        <taxon>Thermodesulfobacteriota</taxon>
        <taxon>Desulfobacteria</taxon>
        <taxon>Desulfobacterales</taxon>
        <taxon>Desulfatibacillaceae</taxon>
        <taxon>Desulfatibacillum</taxon>
    </lineage>
</organism>
<dbReference type="AlphaFoldDB" id="A0A1M6GBN1"/>
<reference evidence="4" key="1">
    <citation type="submission" date="2016-11" db="EMBL/GenBank/DDBJ databases">
        <authorList>
            <person name="Varghese N."/>
            <person name="Submissions S."/>
        </authorList>
    </citation>
    <scope>NUCLEOTIDE SEQUENCE [LARGE SCALE GENOMIC DNA]</scope>
    <source>
        <strain evidence="4">DSM 16219</strain>
    </source>
</reference>
<dbReference type="SUPFAM" id="SSF53955">
    <property type="entry name" value="Lysozyme-like"/>
    <property type="match status" value="1"/>
</dbReference>
<evidence type="ECO:0000313" key="4">
    <source>
        <dbReference type="Proteomes" id="UP000183994"/>
    </source>
</evidence>
<proteinExistence type="predicted"/>
<feature type="signal peptide" evidence="1">
    <location>
        <begin position="1"/>
        <end position="24"/>
    </location>
</feature>
<dbReference type="CDD" id="cd13399">
    <property type="entry name" value="Slt35-like"/>
    <property type="match status" value="1"/>
</dbReference>
<protein>
    <submittedName>
        <fullName evidence="3">Membrane-bound lytic murein transglycosylase B</fullName>
    </submittedName>
</protein>
<sequence length="289" mass="31862">MLNRFVGLFAALILACLSAAPAMASEPAPPPFEALKKRLIRDGFTEAQLDKIYGAENVKLDLSVATVYFRHNESKLNYDQFLKDKPIAGARAYMKEHQADLDAAEKSYGVDKEVITAILMVETRLGGYVGTKPVINTLSTLAALSEQEKKDQLFDAVSQKKKTTKKKVESWADRKSSWAYKELKAFLRHLDPEEADPARIKGSFAGAMGYSQFMPSNISVHGADGSGDGKVDLFTHSDAIASIGKYLKNHGWKPGMDAENMKKVLLSYNNSTYYANTLLRIRAVLKGAS</sequence>